<dbReference type="Proteomes" id="UP000222183">
    <property type="component" value="Segment"/>
</dbReference>
<protein>
    <submittedName>
        <fullName evidence="1">Uncharacterized protein</fullName>
    </submittedName>
</protein>
<evidence type="ECO:0000313" key="1">
    <source>
        <dbReference type="EMBL" id="ANO57982.1"/>
    </source>
</evidence>
<name>A0A1S5RCT9_9CAUD</name>
<accession>A0A1S5RCT9</accession>
<reference evidence="1 2" key="1">
    <citation type="journal article" date="2016" name="J. Dairy Sci.">
        <title>Characterization and adsorption of Lactobacillus virulent phage P1.</title>
        <authorList>
            <person name="Chen X."/>
            <person name="Xi Y."/>
            <person name="Zhang H."/>
            <person name="Wang Z."/>
            <person name="Fan M."/>
            <person name="Liu Y."/>
            <person name="Wu W."/>
        </authorList>
    </citation>
    <scope>NUCLEOTIDE SEQUENCE [LARGE SCALE GENOMIC DNA]</scope>
</reference>
<dbReference type="EMBL" id="KX223815">
    <property type="protein sequence ID" value="ANO57982.1"/>
    <property type="molecule type" value="Genomic_DNA"/>
</dbReference>
<sequence>MREIKNNTVHIGDKELCLSDLCQVVSVSDDIPILITQWFDFIGSRDECWDMVNTTDVVPQKGSHLSVVTSKWNTVEREDW</sequence>
<organism evidence="1 2">
    <name type="scientific">Lactobacillus phage P1</name>
    <dbReference type="NCBI Taxonomy" id="1846168"/>
    <lineage>
        <taxon>Viruses</taxon>
        <taxon>Duplodnaviria</taxon>
        <taxon>Heunggongvirae</taxon>
        <taxon>Uroviricota</taxon>
        <taxon>Caudoviricetes</taxon>
        <taxon>Tybeckvirinae</taxon>
        <taxon>Maenadvirus</taxon>
        <taxon>Maenadvirus P1</taxon>
    </lineage>
</organism>
<proteinExistence type="predicted"/>
<gene>
    <name evidence="1" type="ORF">LVP1_g053</name>
</gene>
<evidence type="ECO:0000313" key="2">
    <source>
        <dbReference type="Proteomes" id="UP000222183"/>
    </source>
</evidence>
<keyword evidence="2" id="KW-1185">Reference proteome</keyword>